<dbReference type="EMBL" id="HACG01017093">
    <property type="protein sequence ID" value="CEK63958.1"/>
    <property type="molecule type" value="Transcribed_RNA"/>
</dbReference>
<protein>
    <submittedName>
        <fullName evidence="2">Uncharacterized protein</fullName>
    </submittedName>
</protein>
<reference evidence="2" key="1">
    <citation type="submission" date="2014-12" db="EMBL/GenBank/DDBJ databases">
        <title>Insight into the proteome of Arion vulgaris.</title>
        <authorList>
            <person name="Aradska J."/>
            <person name="Bulat T."/>
            <person name="Smidak R."/>
            <person name="Sarate P."/>
            <person name="Gangsoo J."/>
            <person name="Sialana F."/>
            <person name="Bilban M."/>
            <person name="Lubec G."/>
        </authorList>
    </citation>
    <scope>NUCLEOTIDE SEQUENCE</scope>
    <source>
        <tissue evidence="2">Skin</tissue>
    </source>
</reference>
<feature type="compositionally biased region" description="Basic residues" evidence="1">
    <location>
        <begin position="158"/>
        <end position="178"/>
    </location>
</feature>
<feature type="compositionally biased region" description="Basic and acidic residues" evidence="1">
    <location>
        <begin position="100"/>
        <end position="118"/>
    </location>
</feature>
<evidence type="ECO:0000313" key="2">
    <source>
        <dbReference type="EMBL" id="CEK63958.1"/>
    </source>
</evidence>
<organism evidence="2">
    <name type="scientific">Arion vulgaris</name>
    <dbReference type="NCBI Taxonomy" id="1028688"/>
    <lineage>
        <taxon>Eukaryota</taxon>
        <taxon>Metazoa</taxon>
        <taxon>Spiralia</taxon>
        <taxon>Lophotrochozoa</taxon>
        <taxon>Mollusca</taxon>
        <taxon>Gastropoda</taxon>
        <taxon>Heterobranchia</taxon>
        <taxon>Euthyneura</taxon>
        <taxon>Panpulmonata</taxon>
        <taxon>Eupulmonata</taxon>
        <taxon>Stylommatophora</taxon>
        <taxon>Helicina</taxon>
        <taxon>Arionoidea</taxon>
        <taxon>Arionidae</taxon>
        <taxon>Arion</taxon>
    </lineage>
</organism>
<proteinExistence type="predicted"/>
<sequence>MRRPPRQVNKTLSLPSILKAVTLYPSNNQVNSTQPMSPMLPNEEVDNDACEEPETKRFKVRHNTFKKLSTEVSSKAITMPSQSKIHTLVLDKNTIEIPDSDSKENARKRPHVSDHSEDDHDEMFNYMQIREQNLRANENFFASLGIKKAKEVLEQSTVKKKTQPTHRGLKVHKKPQEP</sequence>
<gene>
    <name evidence="2" type="primary">ORF50130</name>
</gene>
<dbReference type="AlphaFoldDB" id="A0A0B6Z637"/>
<accession>A0A0B6Z637</accession>
<feature type="region of interest" description="Disordered" evidence="1">
    <location>
        <begin position="155"/>
        <end position="178"/>
    </location>
</feature>
<name>A0A0B6Z637_9EUPU</name>
<feature type="non-terminal residue" evidence="2">
    <location>
        <position position="178"/>
    </location>
</feature>
<evidence type="ECO:0000256" key="1">
    <source>
        <dbReference type="SAM" id="MobiDB-lite"/>
    </source>
</evidence>
<feature type="region of interest" description="Disordered" evidence="1">
    <location>
        <begin position="96"/>
        <end position="120"/>
    </location>
</feature>